<keyword evidence="2" id="KW-1185">Reference proteome</keyword>
<organism evidence="1 2">
    <name type="scientific">Hyella patelloides LEGE 07179</name>
    <dbReference type="NCBI Taxonomy" id="945734"/>
    <lineage>
        <taxon>Bacteria</taxon>
        <taxon>Bacillati</taxon>
        <taxon>Cyanobacteriota</taxon>
        <taxon>Cyanophyceae</taxon>
        <taxon>Pleurocapsales</taxon>
        <taxon>Hyellaceae</taxon>
        <taxon>Hyella</taxon>
    </lineage>
</organism>
<protein>
    <recommendedName>
        <fullName evidence="3">DUF4440 domain-containing protein</fullName>
    </recommendedName>
</protein>
<dbReference type="EMBL" id="CAACVJ010000556">
    <property type="protein sequence ID" value="VEP17396.1"/>
    <property type="molecule type" value="Genomic_DNA"/>
</dbReference>
<dbReference type="InterPro" id="IPR032710">
    <property type="entry name" value="NTF2-like_dom_sf"/>
</dbReference>
<gene>
    <name evidence="1" type="ORF">H1P_60052</name>
</gene>
<accession>A0A563W159</accession>
<dbReference type="AlphaFoldDB" id="A0A563W159"/>
<evidence type="ECO:0008006" key="3">
    <source>
        <dbReference type="Google" id="ProtNLM"/>
    </source>
</evidence>
<dbReference type="Proteomes" id="UP000320055">
    <property type="component" value="Unassembled WGS sequence"/>
</dbReference>
<sequence>MTKPYTEESMSNSIKTQILEAEEKLRLAMLHSDVDTLNKLLAPELVFTNHGILQK</sequence>
<reference evidence="1 2" key="1">
    <citation type="submission" date="2019-01" db="EMBL/GenBank/DDBJ databases">
        <authorList>
            <person name="Brito A."/>
        </authorList>
    </citation>
    <scope>NUCLEOTIDE SEQUENCE [LARGE SCALE GENOMIC DNA]</scope>
    <source>
        <strain evidence="1">1</strain>
    </source>
</reference>
<evidence type="ECO:0000313" key="2">
    <source>
        <dbReference type="Proteomes" id="UP000320055"/>
    </source>
</evidence>
<evidence type="ECO:0000313" key="1">
    <source>
        <dbReference type="EMBL" id="VEP17396.1"/>
    </source>
</evidence>
<dbReference type="SUPFAM" id="SSF54427">
    <property type="entry name" value="NTF2-like"/>
    <property type="match status" value="1"/>
</dbReference>
<proteinExistence type="predicted"/>
<dbReference type="Gene3D" id="3.10.450.50">
    <property type="match status" value="1"/>
</dbReference>
<name>A0A563W159_9CYAN</name>